<evidence type="ECO:0000313" key="18">
    <source>
        <dbReference type="Proteomes" id="UP000597507"/>
    </source>
</evidence>
<feature type="binding site" evidence="15">
    <location>
        <begin position="141"/>
        <end position="149"/>
    </location>
    <ligand>
        <name>5-phospho-alpha-D-ribose 1-diphosphate</name>
        <dbReference type="ChEBI" id="CHEBI:58017"/>
    </ligand>
</feature>
<evidence type="ECO:0000256" key="14">
    <source>
        <dbReference type="ARBA" id="ARBA00079807"/>
    </source>
</evidence>
<dbReference type="GO" id="GO:0005737">
    <property type="term" value="C:cytoplasm"/>
    <property type="evidence" value="ECO:0007669"/>
    <property type="project" value="UniProtKB-ARBA"/>
</dbReference>
<organism evidence="17 18">
    <name type="scientific">Caldovatus sediminis</name>
    <dbReference type="NCBI Taxonomy" id="2041189"/>
    <lineage>
        <taxon>Bacteria</taxon>
        <taxon>Pseudomonadati</taxon>
        <taxon>Pseudomonadota</taxon>
        <taxon>Alphaproteobacteria</taxon>
        <taxon>Acetobacterales</taxon>
        <taxon>Roseomonadaceae</taxon>
        <taxon>Caldovatus</taxon>
    </lineage>
</organism>
<dbReference type="EC" id="2.4.2.9" evidence="3 15"/>
<keyword evidence="8 15" id="KW-0460">Magnesium</keyword>
<dbReference type="SUPFAM" id="SSF53271">
    <property type="entry name" value="PRTase-like"/>
    <property type="match status" value="1"/>
</dbReference>
<dbReference type="GO" id="GO:0044206">
    <property type="term" value="P:UMP salvage"/>
    <property type="evidence" value="ECO:0007669"/>
    <property type="project" value="UniProtKB-UniRule"/>
</dbReference>
<dbReference type="RefSeq" id="WP_188899347.1">
    <property type="nucleotide sequence ID" value="NZ_BMKS01000003.1"/>
</dbReference>
<evidence type="ECO:0000256" key="13">
    <source>
        <dbReference type="ARBA" id="ARBA00072146"/>
    </source>
</evidence>
<dbReference type="NCBIfam" id="TIGR01091">
    <property type="entry name" value="upp"/>
    <property type="match status" value="1"/>
</dbReference>
<keyword evidence="4 15" id="KW-0021">Allosteric enzyme</keyword>
<dbReference type="NCBIfam" id="NF001097">
    <property type="entry name" value="PRK00129.1"/>
    <property type="match status" value="1"/>
</dbReference>
<evidence type="ECO:0000256" key="11">
    <source>
        <dbReference type="ARBA" id="ARBA00052919"/>
    </source>
</evidence>
<keyword evidence="5 15" id="KW-0328">Glycosyltransferase</keyword>
<feature type="binding site" evidence="15">
    <location>
        <begin position="209"/>
        <end position="211"/>
    </location>
    <ligand>
        <name>uracil</name>
        <dbReference type="ChEBI" id="CHEBI:17568"/>
    </ligand>
</feature>
<dbReference type="InterPro" id="IPR005765">
    <property type="entry name" value="UPRT"/>
</dbReference>
<dbReference type="EMBL" id="BMKS01000003">
    <property type="protein sequence ID" value="GGG27795.1"/>
    <property type="molecule type" value="Genomic_DNA"/>
</dbReference>
<evidence type="ECO:0000256" key="6">
    <source>
        <dbReference type="ARBA" id="ARBA00022679"/>
    </source>
</evidence>
<dbReference type="InterPro" id="IPR000836">
    <property type="entry name" value="PRTase_dom"/>
</dbReference>
<protein>
    <recommendedName>
        <fullName evidence="13 15">Uracil phosphoribosyltransferase</fullName>
        <ecNumber evidence="3 15">2.4.2.9</ecNumber>
    </recommendedName>
    <alternativeName>
        <fullName evidence="10 15">UMP pyrophosphorylase</fullName>
    </alternativeName>
    <alternativeName>
        <fullName evidence="14 15">UPRTase</fullName>
    </alternativeName>
</protein>
<dbReference type="GO" id="GO:0004845">
    <property type="term" value="F:uracil phosphoribosyltransferase activity"/>
    <property type="evidence" value="ECO:0007669"/>
    <property type="project" value="UniProtKB-UniRule"/>
</dbReference>
<evidence type="ECO:0000256" key="10">
    <source>
        <dbReference type="ARBA" id="ARBA00031082"/>
    </source>
</evidence>
<evidence type="ECO:0000256" key="15">
    <source>
        <dbReference type="HAMAP-Rule" id="MF_01218"/>
    </source>
</evidence>
<dbReference type="InterPro" id="IPR050054">
    <property type="entry name" value="UPRTase/APRTase"/>
</dbReference>
<gene>
    <name evidence="15 17" type="primary">upp</name>
    <name evidence="17" type="ORF">GCM10010964_14660</name>
</gene>
<dbReference type="Proteomes" id="UP000597507">
    <property type="component" value="Unassembled WGS sequence"/>
</dbReference>
<dbReference type="CDD" id="cd06223">
    <property type="entry name" value="PRTases_typeI"/>
    <property type="match status" value="1"/>
</dbReference>
<dbReference type="GO" id="GO:0000287">
    <property type="term" value="F:magnesium ion binding"/>
    <property type="evidence" value="ECO:0007669"/>
    <property type="project" value="UniProtKB-UniRule"/>
</dbReference>
<sequence>MSGGAGAAGGPPNLRVVRHALLSDRLARLRDAATPSGAFRRLLGEVGAILAVEATRALDEAETAVATPLATMRHRVLAAPEPCLVPVLRAGLGLLEGVRRLMPEAPVGHIGLLRDEATLRPREYLVRLPRDLGRRGALLLDPMLATGGSAVAAVARLKEAGAPWVRMLCVVAAPEGVARLGAAHPEVEVFAAALDERLDARGFIVPGLGDAGDRCFGTGAEGRRQGA</sequence>
<feature type="binding site" evidence="15">
    <location>
        <position position="204"/>
    </location>
    <ligand>
        <name>uracil</name>
        <dbReference type="ChEBI" id="CHEBI:17568"/>
    </ligand>
</feature>
<dbReference type="HAMAP" id="MF_01218_B">
    <property type="entry name" value="Upp_B"/>
    <property type="match status" value="1"/>
</dbReference>
<feature type="binding site" evidence="15">
    <location>
        <position position="114"/>
    </location>
    <ligand>
        <name>5-phospho-alpha-D-ribose 1-diphosphate</name>
        <dbReference type="ChEBI" id="CHEBI:58017"/>
    </ligand>
</feature>
<dbReference type="InterPro" id="IPR034332">
    <property type="entry name" value="Upp_B"/>
</dbReference>
<evidence type="ECO:0000259" key="16">
    <source>
        <dbReference type="Pfam" id="PF14681"/>
    </source>
</evidence>
<reference evidence="17 18" key="1">
    <citation type="journal article" date="2014" name="Int. J. Syst. Evol. Microbiol.">
        <title>Complete genome sequence of Corynebacterium casei LMG S-19264T (=DSM 44701T), isolated from a smear-ripened cheese.</title>
        <authorList>
            <consortium name="US DOE Joint Genome Institute (JGI-PGF)"/>
            <person name="Walter F."/>
            <person name="Albersmeier A."/>
            <person name="Kalinowski J."/>
            <person name="Ruckert C."/>
        </authorList>
    </citation>
    <scope>NUCLEOTIDE SEQUENCE [LARGE SCALE GENOMIC DNA]</scope>
    <source>
        <strain evidence="17 18">CGMCC 1.16330</strain>
    </source>
</reference>
<dbReference type="PANTHER" id="PTHR32315:SF4">
    <property type="entry name" value="URACIL PHOSPHORIBOSYLTRANSFERASE, CHLOROPLASTIC"/>
    <property type="match status" value="1"/>
</dbReference>
<comment type="cofactor">
    <cofactor evidence="15">
        <name>Mg(2+)</name>
        <dbReference type="ChEBI" id="CHEBI:18420"/>
    </cofactor>
    <text evidence="15">Binds 1 Mg(2+) ion per subunit. The magnesium is bound as Mg-PRPP.</text>
</comment>
<accession>A0A8J2Z9T7</accession>
<dbReference type="InterPro" id="IPR029057">
    <property type="entry name" value="PRTase-like"/>
</dbReference>
<evidence type="ECO:0000313" key="17">
    <source>
        <dbReference type="EMBL" id="GGG27795.1"/>
    </source>
</evidence>
<feature type="binding site" evidence="15">
    <location>
        <position position="210"/>
    </location>
    <ligand>
        <name>5-phospho-alpha-D-ribose 1-diphosphate</name>
        <dbReference type="ChEBI" id="CHEBI:58017"/>
    </ligand>
</feature>
<evidence type="ECO:0000256" key="9">
    <source>
        <dbReference type="ARBA" id="ARBA00023134"/>
    </source>
</evidence>
<evidence type="ECO:0000256" key="1">
    <source>
        <dbReference type="ARBA" id="ARBA00005180"/>
    </source>
</evidence>
<keyword evidence="7 15" id="KW-0547">Nucleotide-binding</keyword>
<keyword evidence="18" id="KW-1185">Reference proteome</keyword>
<dbReference type="GO" id="GO:0005525">
    <property type="term" value="F:GTP binding"/>
    <property type="evidence" value="ECO:0007669"/>
    <property type="project" value="UniProtKB-KW"/>
</dbReference>
<comment type="catalytic activity">
    <reaction evidence="11 15">
        <text>UMP + diphosphate = 5-phospho-alpha-D-ribose 1-diphosphate + uracil</text>
        <dbReference type="Rhea" id="RHEA:13017"/>
        <dbReference type="ChEBI" id="CHEBI:17568"/>
        <dbReference type="ChEBI" id="CHEBI:33019"/>
        <dbReference type="ChEBI" id="CHEBI:57865"/>
        <dbReference type="ChEBI" id="CHEBI:58017"/>
        <dbReference type="EC" id="2.4.2.9"/>
    </reaction>
</comment>
<keyword evidence="9 15" id="KW-0342">GTP-binding</keyword>
<dbReference type="FunFam" id="3.40.50.2020:FF:000003">
    <property type="entry name" value="Uracil phosphoribosyltransferase"/>
    <property type="match status" value="1"/>
</dbReference>
<comment type="function">
    <text evidence="12 15">Catalyzes the conversion of uracil and 5-phospho-alpha-D-ribose 1-diphosphate (PRPP) to UMP and diphosphate.</text>
</comment>
<keyword evidence="6 15" id="KW-0808">Transferase</keyword>
<evidence type="ECO:0000256" key="7">
    <source>
        <dbReference type="ARBA" id="ARBA00022741"/>
    </source>
</evidence>
<comment type="activity regulation">
    <text evidence="15">Allosterically activated by GTP.</text>
</comment>
<evidence type="ECO:0000256" key="12">
    <source>
        <dbReference type="ARBA" id="ARBA00056901"/>
    </source>
</evidence>
<dbReference type="Gene3D" id="3.40.50.2020">
    <property type="match status" value="1"/>
</dbReference>
<feature type="binding site" evidence="15">
    <location>
        <position position="89"/>
    </location>
    <ligand>
        <name>5-phospho-alpha-D-ribose 1-diphosphate</name>
        <dbReference type="ChEBI" id="CHEBI:58017"/>
    </ligand>
</feature>
<dbReference type="UniPathway" id="UPA00574">
    <property type="reaction ID" value="UER00636"/>
</dbReference>
<comment type="similarity">
    <text evidence="2 15">Belongs to the UPRTase family.</text>
</comment>
<dbReference type="Pfam" id="PF14681">
    <property type="entry name" value="UPRTase"/>
    <property type="match status" value="1"/>
</dbReference>
<comment type="caution">
    <text evidence="17">The sequence shown here is derived from an EMBL/GenBank/DDBJ whole genome shotgun (WGS) entry which is preliminary data.</text>
</comment>
<proteinExistence type="inferred from homology"/>
<evidence type="ECO:0000256" key="5">
    <source>
        <dbReference type="ARBA" id="ARBA00022676"/>
    </source>
</evidence>
<name>A0A8J2Z9T7_9PROT</name>
<evidence type="ECO:0000256" key="2">
    <source>
        <dbReference type="ARBA" id="ARBA00009516"/>
    </source>
</evidence>
<dbReference type="AlphaFoldDB" id="A0A8J2Z9T7"/>
<evidence type="ECO:0000256" key="4">
    <source>
        <dbReference type="ARBA" id="ARBA00022533"/>
    </source>
</evidence>
<dbReference type="GO" id="GO:0006223">
    <property type="term" value="P:uracil salvage"/>
    <property type="evidence" value="ECO:0007669"/>
    <property type="project" value="InterPro"/>
</dbReference>
<comment type="pathway">
    <text evidence="1 15">Pyrimidine metabolism; UMP biosynthesis via salvage pathway; UMP from uracil: step 1/1.</text>
</comment>
<evidence type="ECO:0000256" key="3">
    <source>
        <dbReference type="ARBA" id="ARBA00011894"/>
    </source>
</evidence>
<dbReference type="PANTHER" id="PTHR32315">
    <property type="entry name" value="ADENINE PHOSPHORIBOSYLTRANSFERASE"/>
    <property type="match status" value="1"/>
</dbReference>
<evidence type="ECO:0000256" key="8">
    <source>
        <dbReference type="ARBA" id="ARBA00022842"/>
    </source>
</evidence>
<feature type="domain" description="Phosphoribosyltransferase" evidence="16">
    <location>
        <begin position="16"/>
        <end position="218"/>
    </location>
</feature>